<reference evidence="1 2" key="1">
    <citation type="journal article" date="2009" name="Stand. Genomic Sci.">
        <title>Complete genome sequence of Slackia heliotrinireducens type strain (RHS 1).</title>
        <authorList>
            <person name="Pukall R."/>
            <person name="Lapidus A."/>
            <person name="Nolan M."/>
            <person name="Copeland A."/>
            <person name="Glavina Del Rio T."/>
            <person name="Lucas S."/>
            <person name="Chen F."/>
            <person name="Tice H."/>
            <person name="Cheng J.F."/>
            <person name="Chertkov O."/>
            <person name="Bruce D."/>
            <person name="Goodwin L."/>
            <person name="Kuske C."/>
            <person name="Brettin T."/>
            <person name="Detter J.C."/>
            <person name="Han C."/>
            <person name="Pitluck S."/>
            <person name="Pati A."/>
            <person name="Mavrommatis K."/>
            <person name="Ivanova N."/>
            <person name="Ovchinnikova G."/>
            <person name="Chen A."/>
            <person name="Palaniappan K."/>
            <person name="Schneider S."/>
            <person name="Rohde M."/>
            <person name="Chain P."/>
            <person name="D'haeseleer P."/>
            <person name="Goker M."/>
            <person name="Bristow J."/>
            <person name="Eisen J.A."/>
            <person name="Markowitz V."/>
            <person name="Kyrpides N.C."/>
            <person name="Klenk H.P."/>
            <person name="Hugenholtz P."/>
        </authorList>
    </citation>
    <scope>NUCLEOTIDE SEQUENCE [LARGE SCALE GENOMIC DNA]</scope>
    <source>
        <strain evidence="2">ATCC 29202 / DSM 20476 / NCTC 11029 / RHS 1</strain>
    </source>
</reference>
<dbReference type="HOGENOM" id="CLU_2620155_0_0_11"/>
<dbReference type="Proteomes" id="UP000002026">
    <property type="component" value="Chromosome"/>
</dbReference>
<dbReference type="RefSeq" id="WP_012799132.1">
    <property type="nucleotide sequence ID" value="NC_013165.1"/>
</dbReference>
<accession>C7N7Z6</accession>
<evidence type="ECO:0000313" key="2">
    <source>
        <dbReference type="Proteomes" id="UP000002026"/>
    </source>
</evidence>
<dbReference type="AlphaFoldDB" id="C7N7Z6"/>
<dbReference type="STRING" id="471855.Shel_20170"/>
<dbReference type="EMBL" id="CP001684">
    <property type="protein sequence ID" value="ACV23031.1"/>
    <property type="molecule type" value="Genomic_DNA"/>
</dbReference>
<proteinExistence type="predicted"/>
<evidence type="ECO:0000313" key="1">
    <source>
        <dbReference type="EMBL" id="ACV23031.1"/>
    </source>
</evidence>
<protein>
    <submittedName>
        <fullName evidence="1">Uncharacterized protein</fullName>
    </submittedName>
</protein>
<keyword evidence="2" id="KW-1185">Reference proteome</keyword>
<organism evidence="1 2">
    <name type="scientific">Slackia heliotrinireducens (strain ATCC 29202 / DSM 20476 / NCTC 11029 / RHS 1)</name>
    <name type="common">Peptococcus heliotrinreducens</name>
    <dbReference type="NCBI Taxonomy" id="471855"/>
    <lineage>
        <taxon>Bacteria</taxon>
        <taxon>Bacillati</taxon>
        <taxon>Actinomycetota</taxon>
        <taxon>Coriobacteriia</taxon>
        <taxon>Eggerthellales</taxon>
        <taxon>Eggerthellaceae</taxon>
        <taxon>Slackia</taxon>
    </lineage>
</organism>
<gene>
    <name evidence="1" type="ordered locus">Shel_20170</name>
</gene>
<dbReference type="KEGG" id="shi:Shel_20170"/>
<sequence length="78" mass="9287">MSNEHNYDDEIYDVWEVDTINGIVHIVIDSDNAHMSVRELYELYGIVEYYDDPWLFWKQRAAATGEEFDLSLYDFGDE</sequence>
<name>C7N7Z6_SLAHD</name>